<organism evidence="1">
    <name type="scientific">mine drainage metagenome</name>
    <dbReference type="NCBI Taxonomy" id="410659"/>
    <lineage>
        <taxon>unclassified sequences</taxon>
        <taxon>metagenomes</taxon>
        <taxon>ecological metagenomes</taxon>
    </lineage>
</organism>
<dbReference type="EMBL" id="AUZY01010905">
    <property type="protein sequence ID" value="EQD36780.1"/>
    <property type="molecule type" value="Genomic_DNA"/>
</dbReference>
<gene>
    <name evidence="1" type="ORF">B1B_16399</name>
</gene>
<dbReference type="InterPro" id="IPR021795">
    <property type="entry name" value="DUF3363"/>
</dbReference>
<reference evidence="1" key="2">
    <citation type="journal article" date="2014" name="ISME J.">
        <title>Microbial stratification in low pH oxic and suboxic macroscopic growths along an acid mine drainage.</title>
        <authorList>
            <person name="Mendez-Garcia C."/>
            <person name="Mesa V."/>
            <person name="Sprenger R.R."/>
            <person name="Richter M."/>
            <person name="Diez M.S."/>
            <person name="Solano J."/>
            <person name="Bargiela R."/>
            <person name="Golyshina O.V."/>
            <person name="Manteca A."/>
            <person name="Ramos J.L."/>
            <person name="Gallego J.R."/>
            <person name="Llorente I."/>
            <person name="Martins Dos Santos V.A."/>
            <person name="Jensen O.N."/>
            <person name="Pelaez A.I."/>
            <person name="Sanchez J."/>
            <person name="Ferrer M."/>
        </authorList>
    </citation>
    <scope>NUCLEOTIDE SEQUENCE</scope>
</reference>
<dbReference type="Pfam" id="PF11843">
    <property type="entry name" value="DUF3363"/>
    <property type="match status" value="1"/>
</dbReference>
<accession>T1A4K7</accession>
<dbReference type="AlphaFoldDB" id="T1A4K7"/>
<evidence type="ECO:0000313" key="1">
    <source>
        <dbReference type="EMBL" id="EQD36780.1"/>
    </source>
</evidence>
<reference evidence="1" key="1">
    <citation type="submission" date="2013-08" db="EMBL/GenBank/DDBJ databases">
        <authorList>
            <person name="Mendez C."/>
            <person name="Richter M."/>
            <person name="Ferrer M."/>
            <person name="Sanchez J."/>
        </authorList>
    </citation>
    <scope>NUCLEOTIDE SEQUENCE</scope>
</reference>
<protein>
    <submittedName>
        <fullName evidence="1">Uncharacterized protein</fullName>
    </submittedName>
</protein>
<comment type="caution">
    <text evidence="1">The sequence shown here is derived from an EMBL/GenBank/DDBJ whole genome shotgun (WGS) entry which is preliminary data.</text>
</comment>
<name>T1A4K7_9ZZZZ</name>
<feature type="non-terminal residue" evidence="1">
    <location>
        <position position="86"/>
    </location>
</feature>
<sequence length="86" mass="9232">MIGGGTGIGEQGFGGEVREALRQRSDFLVEQGLAERRGQHVILARNLLATLREREVAGAAQKIVAETGLTHRPVAGGEHVSGIYRR</sequence>
<proteinExistence type="predicted"/>